<evidence type="ECO:0000313" key="5">
    <source>
        <dbReference type="Proteomes" id="UP000593802"/>
    </source>
</evidence>
<dbReference type="AlphaFoldDB" id="A0A7I8DDT7"/>
<dbReference type="Gene3D" id="2.130.10.10">
    <property type="entry name" value="YVTN repeat-like/Quinoprotein amine dehydrogenase"/>
    <property type="match status" value="1"/>
</dbReference>
<organism evidence="4 5">
    <name type="scientific">Effusibacillus dendaii</name>
    <dbReference type="NCBI Taxonomy" id="2743772"/>
    <lineage>
        <taxon>Bacteria</taxon>
        <taxon>Bacillati</taxon>
        <taxon>Bacillota</taxon>
        <taxon>Bacilli</taxon>
        <taxon>Bacillales</taxon>
        <taxon>Alicyclobacillaceae</taxon>
        <taxon>Effusibacillus</taxon>
    </lineage>
</organism>
<feature type="signal peptide" evidence="2">
    <location>
        <begin position="1"/>
        <end position="23"/>
    </location>
</feature>
<dbReference type="PROSITE" id="PS51257">
    <property type="entry name" value="PROKAR_LIPOPROTEIN"/>
    <property type="match status" value="1"/>
</dbReference>
<keyword evidence="5" id="KW-1185">Reference proteome</keyword>
<dbReference type="Proteomes" id="UP000593802">
    <property type="component" value="Chromosome"/>
</dbReference>
<evidence type="ECO:0000259" key="3">
    <source>
        <dbReference type="Pfam" id="PF15902"/>
    </source>
</evidence>
<dbReference type="Pfam" id="PF15902">
    <property type="entry name" value="Sortilin-Vps10"/>
    <property type="match status" value="1"/>
</dbReference>
<dbReference type="KEGG" id="eff:skT53_33430"/>
<proteinExistence type="predicted"/>
<reference evidence="4 5" key="1">
    <citation type="submission" date="2020-08" db="EMBL/GenBank/DDBJ databases">
        <title>Complete Genome Sequence of Effusibacillus dendaii Strain skT53, Isolated from Farmland soil.</title>
        <authorList>
            <person name="Konishi T."/>
            <person name="Kawasaki H."/>
        </authorList>
    </citation>
    <scope>NUCLEOTIDE SEQUENCE [LARGE SCALE GENOMIC DNA]</scope>
    <source>
        <strain evidence="5">skT53</strain>
    </source>
</reference>
<protein>
    <recommendedName>
        <fullName evidence="3">Sortilin N-terminal domain-containing protein</fullName>
    </recommendedName>
</protein>
<evidence type="ECO:0000256" key="1">
    <source>
        <dbReference type="ARBA" id="ARBA00022737"/>
    </source>
</evidence>
<dbReference type="InterPro" id="IPR054817">
    <property type="entry name" value="Glycosyl_F510_1955-like"/>
</dbReference>
<dbReference type="NCBIfam" id="NF045728">
    <property type="entry name" value="glycosyl_F510_1955"/>
    <property type="match status" value="1"/>
</dbReference>
<dbReference type="InterPro" id="IPR031778">
    <property type="entry name" value="Sortilin_N"/>
</dbReference>
<feature type="chain" id="PRO_5038358663" description="Sortilin N-terminal domain-containing protein" evidence="2">
    <location>
        <begin position="24"/>
        <end position="321"/>
    </location>
</feature>
<name>A0A7I8DDT7_9BACL</name>
<sequence>MQKSRRVFHLFTAMLLGGAILLAGCGTSSTNTGNNAAAGNNTGTGSGGDMTLQDIHGLAFSSDGKQLWVPSHDGIKIYENGQWKQAEGPKNDYMGFSIVDKGFYSSGHPGTRSDLKNPLGIVKSTDDGKTVETLGMSGESDFHVMSVGYQTHAIYVDNEHPNSKMKGSGLFYSKDEAKTWTQSEAQGATGTLTSMAVHPAKESVVALGTDKGVYLSKDYGQTFEQILSDVQVTTLYFNKQGNLYVGGTKTKAVLLLLNPDTKQTTEINIPELNNDAVAYVAENQKNEQQIAFATYNKNVYTSSDAGKSWTKIANLGKTVSK</sequence>
<keyword evidence="2" id="KW-0732">Signal</keyword>
<feature type="domain" description="Sortilin N-terminal" evidence="3">
    <location>
        <begin position="122"/>
        <end position="241"/>
    </location>
</feature>
<accession>A0A7I8DDT7</accession>
<dbReference type="CDD" id="cd15482">
    <property type="entry name" value="Sialidase_non-viral"/>
    <property type="match status" value="1"/>
</dbReference>
<gene>
    <name evidence="4" type="ORF">skT53_33430</name>
</gene>
<dbReference type="RefSeq" id="WP_200758978.1">
    <property type="nucleotide sequence ID" value="NZ_AP023366.1"/>
</dbReference>
<dbReference type="SUPFAM" id="SSF110296">
    <property type="entry name" value="Oligoxyloglucan reducing end-specific cellobiohydrolase"/>
    <property type="match status" value="1"/>
</dbReference>
<dbReference type="EMBL" id="AP023366">
    <property type="protein sequence ID" value="BCJ88358.1"/>
    <property type="molecule type" value="Genomic_DNA"/>
</dbReference>
<evidence type="ECO:0000256" key="2">
    <source>
        <dbReference type="SAM" id="SignalP"/>
    </source>
</evidence>
<keyword evidence="1" id="KW-0677">Repeat</keyword>
<dbReference type="InterPro" id="IPR015943">
    <property type="entry name" value="WD40/YVTN_repeat-like_dom_sf"/>
</dbReference>
<evidence type="ECO:0000313" key="4">
    <source>
        <dbReference type="EMBL" id="BCJ88358.1"/>
    </source>
</evidence>